<evidence type="ECO:0000313" key="2">
    <source>
        <dbReference type="Proteomes" id="UP000234460"/>
    </source>
</evidence>
<comment type="caution">
    <text evidence="1">The sequence shown here is derived from an EMBL/GenBank/DDBJ whole genome shotgun (WGS) entry which is preliminary data.</text>
</comment>
<protein>
    <submittedName>
        <fullName evidence="1">Uncharacterized protein</fullName>
    </submittedName>
</protein>
<dbReference type="AlphaFoldDB" id="A0AAQ1NWM8"/>
<proteinExistence type="predicted"/>
<organism evidence="1 2">
    <name type="scientific">Leptospira interrogans serovar Manilae</name>
    <dbReference type="NCBI Taxonomy" id="214675"/>
    <lineage>
        <taxon>Bacteria</taxon>
        <taxon>Pseudomonadati</taxon>
        <taxon>Spirochaetota</taxon>
        <taxon>Spirochaetia</taxon>
        <taxon>Leptospirales</taxon>
        <taxon>Leptospiraceae</taxon>
        <taxon>Leptospira</taxon>
    </lineage>
</organism>
<gene>
    <name evidence="1" type="ORF">LMANV2_260035</name>
</gene>
<dbReference type="EMBL" id="OEJX01000019">
    <property type="protein sequence ID" value="SOR61175.1"/>
    <property type="molecule type" value="Genomic_DNA"/>
</dbReference>
<sequence>MLIATMKFFNNSIHFDCYQFFHNFRLSKFILKVLLSQMNQITSLFIFYIH</sequence>
<accession>A0AAQ1NWM8</accession>
<name>A0AAQ1NWM8_LEPIR</name>
<dbReference type="Proteomes" id="UP000234460">
    <property type="component" value="Chromosome LMANV2"/>
</dbReference>
<evidence type="ECO:0000313" key="1">
    <source>
        <dbReference type="EMBL" id="SOR61175.1"/>
    </source>
</evidence>
<reference evidence="1 2" key="1">
    <citation type="submission" date="2017-11" db="EMBL/GenBank/DDBJ databases">
        <authorList>
            <person name="Lechat P."/>
        </authorList>
    </citation>
    <scope>NUCLEOTIDE SEQUENCE [LARGE SCALE GENOMIC DNA]</scope>
    <source>
        <strain evidence="1">L495</strain>
    </source>
</reference>